<dbReference type="InterPro" id="IPR050425">
    <property type="entry name" value="NAD(P)_dehydrat-like"/>
</dbReference>
<evidence type="ECO:0000259" key="3">
    <source>
        <dbReference type="Pfam" id="PF01370"/>
    </source>
</evidence>
<name>A0A0A8JBY9_KLUMA</name>
<organism evidence="4">
    <name type="scientific">Kluyveromyces marxianus</name>
    <name type="common">Yeast</name>
    <name type="synonym">Candida kefyr</name>
    <dbReference type="NCBI Taxonomy" id="4911"/>
    <lineage>
        <taxon>Eukaryota</taxon>
        <taxon>Fungi</taxon>
        <taxon>Dikarya</taxon>
        <taxon>Ascomycota</taxon>
        <taxon>Saccharomycotina</taxon>
        <taxon>Saccharomycetes</taxon>
        <taxon>Saccharomycetales</taxon>
        <taxon>Saccharomycetaceae</taxon>
        <taxon>Kluyveromyces</taxon>
    </lineage>
</organism>
<dbReference type="SUPFAM" id="SSF51735">
    <property type="entry name" value="NAD(P)-binding Rossmann-fold domains"/>
    <property type="match status" value="1"/>
</dbReference>
<evidence type="ECO:0000313" key="4">
    <source>
        <dbReference type="EMBL" id="BAQ08269.1"/>
    </source>
</evidence>
<dbReference type="AlphaFoldDB" id="A0A0A8JBY9"/>
<dbReference type="EMBL" id="LC016711">
    <property type="protein sequence ID" value="BAQ08269.1"/>
    <property type="molecule type" value="mRNA"/>
</dbReference>
<evidence type="ECO:0000256" key="2">
    <source>
        <dbReference type="ARBA" id="ARBA00023445"/>
    </source>
</evidence>
<keyword evidence="1" id="KW-0560">Oxidoreductase</keyword>
<accession>A0A0A8JBY9</accession>
<protein>
    <submittedName>
        <fullName evidence="4">NADPH-dependent methylglyoxal reductase</fullName>
    </submittedName>
</protein>
<comment type="similarity">
    <text evidence="2">Belongs to the NAD(P)-dependent epimerase/dehydratase family. Dihydroflavonol-4-reductase subfamily.</text>
</comment>
<dbReference type="GO" id="GO:0016616">
    <property type="term" value="F:oxidoreductase activity, acting on the CH-OH group of donors, NAD or NADP as acceptor"/>
    <property type="evidence" value="ECO:0007669"/>
    <property type="project" value="TreeGrafter"/>
</dbReference>
<dbReference type="InterPro" id="IPR001509">
    <property type="entry name" value="Epimerase_deHydtase"/>
</dbReference>
<dbReference type="PANTHER" id="PTHR10366">
    <property type="entry name" value="NAD DEPENDENT EPIMERASE/DEHYDRATASE"/>
    <property type="match status" value="1"/>
</dbReference>
<dbReference type="PANTHER" id="PTHR10366:SF564">
    <property type="entry name" value="STEROL-4-ALPHA-CARBOXYLATE 3-DEHYDROGENASE, DECARBOXYLATING"/>
    <property type="match status" value="1"/>
</dbReference>
<dbReference type="FunFam" id="3.40.50.720:FF:000191">
    <property type="entry name" value="Methylglyoxal reductase (NADPH-dependent)"/>
    <property type="match status" value="1"/>
</dbReference>
<feature type="domain" description="NAD-dependent epimerase/dehydratase" evidence="3">
    <location>
        <begin position="4"/>
        <end position="260"/>
    </location>
</feature>
<dbReference type="Gene3D" id="3.40.50.720">
    <property type="entry name" value="NAD(P)-binding Rossmann-like Domain"/>
    <property type="match status" value="1"/>
</dbReference>
<sequence>MTYVVVTGASGYLAQHVIKQLLERNYKVIGTVRNQQKAKDIAKLFQNDNLTLELVPDLLQADVFDDLFLKYTGQIKHVIHTASPCRFDTTEYENEMLLPAINGTKRVLESIKKYASETVETVVYTSSVSALANPAGILDSNLTLTEESWNPDSFEDGKKDVFSAYYVSKTFAERTAWDFWKENKDQVKFQLTTICPSYIFGPQAFEENAKGTLNFSTEIVNKILHSKPGDELDKNFAGAFVDVRDVARAHVLALEKPELKSKRLVLLNDVYALQDVADYINKHFPELRGKIATGVPGEGKEIVKYIAHYDNSKTKKLLGFEFISFGQAITDTVAQILKANN</sequence>
<dbReference type="VEuPathDB" id="FungiDB:KLMA_30018"/>
<dbReference type="Pfam" id="PF01370">
    <property type="entry name" value="Epimerase"/>
    <property type="match status" value="1"/>
</dbReference>
<reference evidence="4" key="1">
    <citation type="journal article" date="2014" name="Genome Announc.">
        <title>Draft Genome Sequence of Kluyveromyces marxianus Strain DMB1, Isolated from Sugarcane Bagasse Hydrolysate.</title>
        <authorList>
            <person name="Suzuki T."/>
            <person name="Hoshino T."/>
            <person name="Matsushika A."/>
        </authorList>
    </citation>
    <scope>NUCLEOTIDE SEQUENCE</scope>
    <source>
        <strain evidence="4">DMB1</strain>
    </source>
</reference>
<proteinExistence type="evidence at transcript level"/>
<evidence type="ECO:0000256" key="1">
    <source>
        <dbReference type="ARBA" id="ARBA00023002"/>
    </source>
</evidence>
<dbReference type="CDD" id="cd05227">
    <property type="entry name" value="AR_SDR_e"/>
    <property type="match status" value="1"/>
</dbReference>
<dbReference type="InterPro" id="IPR036291">
    <property type="entry name" value="NAD(P)-bd_dom_sf"/>
</dbReference>